<proteinExistence type="predicted"/>
<keyword evidence="2" id="KW-1185">Reference proteome</keyword>
<dbReference type="RefSeq" id="WP_143436958.1">
    <property type="nucleotide sequence ID" value="NZ_FZNS01000001.1"/>
</dbReference>
<dbReference type="Proteomes" id="UP000198310">
    <property type="component" value="Unassembled WGS sequence"/>
</dbReference>
<sequence length="146" mass="16504">MTTRYRVYYENAVGRAVDDPLGFARLTYQPGTRDAEAMAALLGHVTRLLAKRGDGCLLVDQRLMSPFTPTEQIFVIQQWLPRAVAEGSYRFGAVVLAENAFARLATRSVTTAVRDMPMLYQYFEQEVDAVAWLLQQKQKAQLGRTK</sequence>
<evidence type="ECO:0000313" key="2">
    <source>
        <dbReference type="Proteomes" id="UP000198310"/>
    </source>
</evidence>
<gene>
    <name evidence="1" type="ORF">SAMN06269173_101259</name>
</gene>
<evidence type="ECO:0008006" key="3">
    <source>
        <dbReference type="Google" id="ProtNLM"/>
    </source>
</evidence>
<dbReference type="EMBL" id="FZNS01000001">
    <property type="protein sequence ID" value="SNR30329.1"/>
    <property type="molecule type" value="Genomic_DNA"/>
</dbReference>
<dbReference type="AlphaFoldDB" id="A0A238V9V3"/>
<reference evidence="2" key="1">
    <citation type="submission" date="2017-06" db="EMBL/GenBank/DDBJ databases">
        <authorList>
            <person name="Varghese N."/>
            <person name="Submissions S."/>
        </authorList>
    </citation>
    <scope>NUCLEOTIDE SEQUENCE [LARGE SCALE GENOMIC DNA]</scope>
    <source>
        <strain evidence="2">DSM 28041</strain>
    </source>
</reference>
<name>A0A238V9V3_9BACT</name>
<organism evidence="1 2">
    <name type="scientific">Hymenobacter mucosus</name>
    <dbReference type="NCBI Taxonomy" id="1411120"/>
    <lineage>
        <taxon>Bacteria</taxon>
        <taxon>Pseudomonadati</taxon>
        <taxon>Bacteroidota</taxon>
        <taxon>Cytophagia</taxon>
        <taxon>Cytophagales</taxon>
        <taxon>Hymenobacteraceae</taxon>
        <taxon>Hymenobacter</taxon>
    </lineage>
</organism>
<evidence type="ECO:0000313" key="1">
    <source>
        <dbReference type="EMBL" id="SNR30329.1"/>
    </source>
</evidence>
<protein>
    <recommendedName>
        <fullName evidence="3">SpoIIAA-like</fullName>
    </recommendedName>
</protein>
<accession>A0A238V9V3</accession>